<sequence length="81" mass="9464">MTENDSRSVLTEALRRALAGEDDPVQLRNAIANPHRLSAIEKSAWLQLHNWRADENLRTQFPKHAEFSRRRMNELLEQLEA</sequence>
<keyword evidence="2" id="KW-1185">Reference proteome</keyword>
<dbReference type="AlphaFoldDB" id="A0A562UUD3"/>
<name>A0A562UUD3_9SPHN</name>
<dbReference type="Proteomes" id="UP000320547">
    <property type="component" value="Unassembled WGS sequence"/>
</dbReference>
<dbReference type="RefSeq" id="WP_067601737.1">
    <property type="nucleotide sequence ID" value="NZ_CP015963.1"/>
</dbReference>
<dbReference type="OrthoDB" id="9965687at2"/>
<reference evidence="1 2" key="1">
    <citation type="submission" date="2019-07" db="EMBL/GenBank/DDBJ databases">
        <title>Genomic Encyclopedia of Archaeal and Bacterial Type Strains, Phase II (KMG-II): from individual species to whole genera.</title>
        <authorList>
            <person name="Goeker M."/>
        </authorList>
    </citation>
    <scope>NUCLEOTIDE SEQUENCE [LARGE SCALE GENOMIC DNA]</scope>
    <source>
        <strain evidence="1 2">ATCC BAA-2084</strain>
    </source>
</reference>
<proteinExistence type="predicted"/>
<gene>
    <name evidence="1" type="ORF">JN10_0880</name>
</gene>
<evidence type="ECO:0000313" key="2">
    <source>
        <dbReference type="Proteomes" id="UP000320547"/>
    </source>
</evidence>
<comment type="caution">
    <text evidence="1">The sequence shown here is derived from an EMBL/GenBank/DDBJ whole genome shotgun (WGS) entry which is preliminary data.</text>
</comment>
<accession>A0A562UUD3</accession>
<dbReference type="EMBL" id="VLLK01000001">
    <property type="protein sequence ID" value="TWJ09252.1"/>
    <property type="molecule type" value="Genomic_DNA"/>
</dbReference>
<protein>
    <submittedName>
        <fullName evidence="1">Uncharacterized protein</fullName>
    </submittedName>
</protein>
<organism evidence="1 2">
    <name type="scientific">Altererythrobacter ishigakiensis</name>
    <dbReference type="NCBI Taxonomy" id="476157"/>
    <lineage>
        <taxon>Bacteria</taxon>
        <taxon>Pseudomonadati</taxon>
        <taxon>Pseudomonadota</taxon>
        <taxon>Alphaproteobacteria</taxon>
        <taxon>Sphingomonadales</taxon>
        <taxon>Erythrobacteraceae</taxon>
        <taxon>Altererythrobacter</taxon>
    </lineage>
</organism>
<evidence type="ECO:0000313" key="1">
    <source>
        <dbReference type="EMBL" id="TWJ09252.1"/>
    </source>
</evidence>